<evidence type="ECO:0000259" key="1">
    <source>
        <dbReference type="Pfam" id="PF00462"/>
    </source>
</evidence>
<dbReference type="AlphaFoldDB" id="W4RU86"/>
<protein>
    <recommendedName>
        <fullName evidence="1">Glutaredoxin domain-containing protein</fullName>
    </recommendedName>
</protein>
<comment type="caution">
    <text evidence="2">The sequence shown here is derived from an EMBL/GenBank/DDBJ whole genome shotgun (WGS) entry which is preliminary data.</text>
</comment>
<dbReference type="SUPFAM" id="SSF52833">
    <property type="entry name" value="Thioredoxin-like"/>
    <property type="match status" value="1"/>
</dbReference>
<keyword evidence="3" id="KW-1185">Reference proteome</keyword>
<dbReference type="EMBL" id="BAUW01000090">
    <property type="protein sequence ID" value="GAE47677.1"/>
    <property type="molecule type" value="Genomic_DNA"/>
</dbReference>
<organism evidence="2 3">
    <name type="scientific">Mesobacillus boroniphilus JCM 21738</name>
    <dbReference type="NCBI Taxonomy" id="1294265"/>
    <lineage>
        <taxon>Bacteria</taxon>
        <taxon>Bacillati</taxon>
        <taxon>Bacillota</taxon>
        <taxon>Bacilli</taxon>
        <taxon>Bacillales</taxon>
        <taxon>Bacillaceae</taxon>
        <taxon>Mesobacillus</taxon>
    </lineage>
</organism>
<dbReference type="Gene3D" id="3.40.30.10">
    <property type="entry name" value="Glutaredoxin"/>
    <property type="match status" value="1"/>
</dbReference>
<dbReference type="Pfam" id="PF00462">
    <property type="entry name" value="Glutaredoxin"/>
    <property type="match status" value="1"/>
</dbReference>
<name>W4RU86_9BACI</name>
<accession>W4RU86</accession>
<dbReference type="InterPro" id="IPR002109">
    <property type="entry name" value="Glutaredoxin"/>
</dbReference>
<dbReference type="CDD" id="cd02976">
    <property type="entry name" value="NrdH"/>
    <property type="match status" value="1"/>
</dbReference>
<evidence type="ECO:0000313" key="3">
    <source>
        <dbReference type="Proteomes" id="UP000018949"/>
    </source>
</evidence>
<gene>
    <name evidence="2" type="ORF">JCM21738_4684</name>
</gene>
<proteinExistence type="predicted"/>
<feature type="domain" description="Glutaredoxin" evidence="1">
    <location>
        <begin position="2"/>
        <end position="44"/>
    </location>
</feature>
<reference evidence="2 3" key="1">
    <citation type="submission" date="2013-12" db="EMBL/GenBank/DDBJ databases">
        <title>NBRP : Genome information of microbial organism related human and environment.</title>
        <authorList>
            <person name="Hattori M."/>
            <person name="Oshima K."/>
            <person name="Inaba H."/>
            <person name="Suda W."/>
            <person name="Sakamoto M."/>
            <person name="Iino T."/>
            <person name="Kitahara M."/>
            <person name="Oshida Y."/>
            <person name="Iida T."/>
            <person name="Kudo T."/>
            <person name="Itoh T."/>
            <person name="Ahmed I."/>
            <person name="Ohkuma M."/>
        </authorList>
    </citation>
    <scope>NUCLEOTIDE SEQUENCE [LARGE SCALE GENOMIC DNA]</scope>
    <source>
        <strain evidence="2 3">JCM 21738</strain>
    </source>
</reference>
<sequence length="58" mass="6723">MFLNEFGFSYTEKNIIDDENSMKELTEIYNSFSTPTIVIGEEVITGFDLERLKKGFGY</sequence>
<dbReference type="Proteomes" id="UP000018949">
    <property type="component" value="Unassembled WGS sequence"/>
</dbReference>
<dbReference type="InterPro" id="IPR036249">
    <property type="entry name" value="Thioredoxin-like_sf"/>
</dbReference>
<evidence type="ECO:0000313" key="2">
    <source>
        <dbReference type="EMBL" id="GAE47677.1"/>
    </source>
</evidence>